<dbReference type="SUPFAM" id="SSF51905">
    <property type="entry name" value="FAD/NAD(P)-binding domain"/>
    <property type="match status" value="1"/>
</dbReference>
<protein>
    <submittedName>
        <fullName evidence="1">Twin-arginine translocation signal domain-containing protein</fullName>
    </submittedName>
</protein>
<dbReference type="RefSeq" id="WP_205105243.1">
    <property type="nucleotide sequence ID" value="NZ_JACJJC010000338.1"/>
</dbReference>
<dbReference type="InterPro" id="IPR036188">
    <property type="entry name" value="FAD/NAD-bd_sf"/>
</dbReference>
<dbReference type="PROSITE" id="PS51318">
    <property type="entry name" value="TAT"/>
    <property type="match status" value="1"/>
</dbReference>
<reference evidence="1 2" key="1">
    <citation type="journal article" date="2021" name="Sci. Rep.">
        <title>The distribution of antibiotic resistance genes in chicken gut microbiota commensals.</title>
        <authorList>
            <person name="Juricova H."/>
            <person name="Matiasovicova J."/>
            <person name="Kubasova T."/>
            <person name="Cejkova D."/>
            <person name="Rychlik I."/>
        </authorList>
    </citation>
    <scope>NUCLEOTIDE SEQUENCE [LARGE SCALE GENOMIC DNA]</scope>
    <source>
        <strain evidence="1 2">An829</strain>
    </source>
</reference>
<dbReference type="InterPro" id="IPR019546">
    <property type="entry name" value="TAT_signal_bac_arc"/>
</dbReference>
<proteinExistence type="predicted"/>
<dbReference type="EMBL" id="JACJJC010000338">
    <property type="protein sequence ID" value="MBM6705324.1"/>
    <property type="molecule type" value="Genomic_DNA"/>
</dbReference>
<gene>
    <name evidence="1" type="ORF">H6A60_12705</name>
</gene>
<organism evidence="1 2">
    <name type="scientific">Sutterella massiliensis</name>
    <dbReference type="NCBI Taxonomy" id="1816689"/>
    <lineage>
        <taxon>Bacteria</taxon>
        <taxon>Pseudomonadati</taxon>
        <taxon>Pseudomonadota</taxon>
        <taxon>Betaproteobacteria</taxon>
        <taxon>Burkholderiales</taxon>
        <taxon>Sutterellaceae</taxon>
        <taxon>Sutterella</taxon>
    </lineage>
</organism>
<comment type="caution">
    <text evidence="1">The sequence shown here is derived from an EMBL/GenBank/DDBJ whole genome shotgun (WGS) entry which is preliminary data.</text>
</comment>
<sequence length="66" mass="6515">MSNRREFLKGAVTGAVAAAAAPYAVQASASEMPKKWDMTADVVVCGFGGAGATTAIVAAQNGASVI</sequence>
<dbReference type="NCBIfam" id="TIGR01409">
    <property type="entry name" value="TAT_signal_seq"/>
    <property type="match status" value="1"/>
</dbReference>
<dbReference type="Proteomes" id="UP000715095">
    <property type="component" value="Unassembled WGS sequence"/>
</dbReference>
<name>A0ABS2DVK9_9BURK</name>
<dbReference type="Gene3D" id="3.50.50.60">
    <property type="entry name" value="FAD/NAD(P)-binding domain"/>
    <property type="match status" value="1"/>
</dbReference>
<evidence type="ECO:0000313" key="1">
    <source>
        <dbReference type="EMBL" id="MBM6705324.1"/>
    </source>
</evidence>
<evidence type="ECO:0000313" key="2">
    <source>
        <dbReference type="Proteomes" id="UP000715095"/>
    </source>
</evidence>
<keyword evidence="2" id="KW-1185">Reference proteome</keyword>
<accession>A0ABS2DVK9</accession>
<dbReference type="InterPro" id="IPR006311">
    <property type="entry name" value="TAT_signal"/>
</dbReference>
<feature type="non-terminal residue" evidence="1">
    <location>
        <position position="66"/>
    </location>
</feature>